<dbReference type="Pfam" id="PF11817">
    <property type="entry name" value="Foie-gras_1"/>
    <property type="match status" value="1"/>
</dbReference>
<evidence type="ECO:0000256" key="8">
    <source>
        <dbReference type="SAM" id="MobiDB-lite"/>
    </source>
</evidence>
<evidence type="ECO:0000313" key="12">
    <source>
        <dbReference type="EMBL" id="KAG7091149.1"/>
    </source>
</evidence>
<organism evidence="12 13">
    <name type="scientific">Marasmius oreades</name>
    <name type="common">fairy-ring Marasmius</name>
    <dbReference type="NCBI Taxonomy" id="181124"/>
    <lineage>
        <taxon>Eukaryota</taxon>
        <taxon>Fungi</taxon>
        <taxon>Dikarya</taxon>
        <taxon>Basidiomycota</taxon>
        <taxon>Agaricomycotina</taxon>
        <taxon>Agaricomycetes</taxon>
        <taxon>Agaricomycetidae</taxon>
        <taxon>Agaricales</taxon>
        <taxon>Marasmiineae</taxon>
        <taxon>Marasmiaceae</taxon>
        <taxon>Marasmius</taxon>
    </lineage>
</organism>
<accession>A0A9P7RWL3</accession>
<evidence type="ECO:0000259" key="10">
    <source>
        <dbReference type="Pfam" id="PF11817"/>
    </source>
</evidence>
<dbReference type="Proteomes" id="UP001049176">
    <property type="component" value="Chromosome 6"/>
</dbReference>
<dbReference type="EMBL" id="CM032186">
    <property type="protein sequence ID" value="KAG7091149.1"/>
    <property type="molecule type" value="Genomic_DNA"/>
</dbReference>
<evidence type="ECO:0000256" key="5">
    <source>
        <dbReference type="ARBA" id="ARBA00022448"/>
    </source>
</evidence>
<evidence type="ECO:0000256" key="2">
    <source>
        <dbReference type="ARBA" id="ARBA00004222"/>
    </source>
</evidence>
<proteinExistence type="inferred from homology"/>
<protein>
    <recommendedName>
        <fullName evidence="4">Trafficking protein particle complex subunit 11</fullName>
    </recommendedName>
</protein>
<dbReference type="OrthoDB" id="6278596at2759"/>
<feature type="domain" description="Gryzun putative trafficking through Golgi" evidence="9">
    <location>
        <begin position="672"/>
        <end position="957"/>
    </location>
</feature>
<evidence type="ECO:0000256" key="4">
    <source>
        <dbReference type="ARBA" id="ARBA00021520"/>
    </source>
</evidence>
<dbReference type="RefSeq" id="XP_043007619.1">
    <property type="nucleotide sequence ID" value="XM_043155155.1"/>
</dbReference>
<comment type="caution">
    <text evidence="12">The sequence shown here is derived from an EMBL/GenBank/DDBJ whole genome shotgun (WGS) entry which is preliminary data.</text>
</comment>
<dbReference type="Pfam" id="PF12742">
    <property type="entry name" value="Gryzun-like"/>
    <property type="match status" value="1"/>
</dbReference>
<comment type="subcellular location">
    <subcellularLocation>
        <location evidence="2">Golgi apparatus</location>
        <location evidence="2">cis-Golgi network</location>
    </subcellularLocation>
</comment>
<comment type="function">
    <text evidence="1">Involved in endoplasmic reticulum to Golgi apparatus trafficking at a very early stage.</text>
</comment>
<feature type="domain" description="Trafficking protein particle complex subunit 11 C-terminal" evidence="11">
    <location>
        <begin position="1193"/>
        <end position="1238"/>
    </location>
</feature>
<evidence type="ECO:0000259" key="11">
    <source>
        <dbReference type="Pfam" id="PF12742"/>
    </source>
</evidence>
<keyword evidence="7" id="KW-0333">Golgi apparatus</keyword>
<evidence type="ECO:0000256" key="1">
    <source>
        <dbReference type="ARBA" id="ARBA00001995"/>
    </source>
</evidence>
<sequence>MNSYPIELLTQLAPVMFVAGLDLSTSPAVDSSDTPISPQPSPSHSQDPFLQLVQRLRDALVSQRKPAIWQPEKSKTFQAILVDKDVRFPPRKLLSPEDPGYASSHSPLSPLTPSSPLYPDGLIAPIWVRKHTTLIPSVFVLFKRLYEFQASPQHPRSPLDLVFSEKEREREQEERRWDSELAAEIALRKRFTHERGMKLTVVLLATRKILDEPSLDTRLTFIRRQSGLDSRAALFVLSPVSQAELGEFISSLQQALYDPAVEYYTSHSKRVRRKRNRHSQSASAYPNPPALASGGGPLRPLRPEGWTVRYEYKMACFAEFRGEDEVALKHYQDAYEALIIMFGSIIILSPRTKRWAEAKVLADCINIKITKLYLYNNEHALAVSHHTTHMRRFGDFSRGWGIGEETYEYWSWMARQHRVLAELIELGTNSHLNSTLVIPIHKPIISPSSTIGIQRVGSPGIEMELNAIRSLIINPNHLLQHPGFYYYMAARCTEMRRERFNAALLALEDNQYHPGTLNPASNSPGFANEKKVDHFVLILELYTKAYEHFKRHAEVHAQTTQTQTHQGRLPLYIAYRIAQTYQDSGKYDMAIRFFERMAKTYRKEQWRSLLVPLLSTWYACAERLGDVDLCVRLLVEMLGYGIDGSEFEDLEDVESRLMRTLKDNKPSSEDPIVLDHLESQPLFDTSLVFWKPEAEVHELVAFQLSLAAPRDRSIQSLPFSKLEIYTKEDDDAPFIIEHVEQSDAEGEGDLVRRVELGQVGKERTEDPIIKASLRWRKGGILILTGTMSSRIPTYLTLSLLKLYLSYDAWKIELPLKPCKSRQPSNALESLWLSCLYPVRFIPITREDYSSVNVKHRPHKVTVSVNHRQPAYLNENYPITIQVTNVDDAELDVVVEVLLLPSDLDYAVNTIAVDEEQSSGLLKGISLGVLAPGVSAIKTLYLRSTEAAGDRTLDISVQSRSTTSATGTSDSSVAYPVDTPQPELLDITETLRTVVVPTVEPLKMTCDVTYRRAIGAQIGLADLNAFEEDFWDDGDGGEATVVSTFQCSGPWGLAIESLVLKRQDVLQAKIMTSSINEIGKDVFPSEYLPGDNFGDICCISISSQGKNGQHIFQPVPVPGEYEVAWKRILSDSEYGEPTITTFVLPPLQPPIDGLVALLNPPTIANLHQPIAMSLTIRNRHPTRSANITVHLDSDPSDGFVVAGLRNGRVPVLLPGGEEKLTWKLIPVECGYVQLPKLRVVDRRKAIASAQGLGGPGTDVEIEGVPVKIVDVRTEQKVVSILSTTGSGGEVKKDAEDAAAVDPNRIADVLVLP</sequence>
<evidence type="ECO:0000256" key="6">
    <source>
        <dbReference type="ARBA" id="ARBA00022892"/>
    </source>
</evidence>
<evidence type="ECO:0000313" key="13">
    <source>
        <dbReference type="Proteomes" id="UP001049176"/>
    </source>
</evidence>
<keyword evidence="6" id="KW-0931">ER-Golgi transport</keyword>
<feature type="compositionally biased region" description="Basic residues" evidence="8">
    <location>
        <begin position="268"/>
        <end position="278"/>
    </location>
</feature>
<evidence type="ECO:0000256" key="3">
    <source>
        <dbReference type="ARBA" id="ARBA00007051"/>
    </source>
</evidence>
<keyword evidence="13" id="KW-1185">Reference proteome</keyword>
<comment type="similarity">
    <text evidence="3">Belongs to the TRAPPC11 family.</text>
</comment>
<dbReference type="InterPro" id="IPR025876">
    <property type="entry name" value="TRAPPC11_C"/>
</dbReference>
<dbReference type="InterPro" id="IPR012880">
    <property type="entry name" value="Gryzun"/>
</dbReference>
<dbReference type="GO" id="GO:0016192">
    <property type="term" value="P:vesicle-mediated transport"/>
    <property type="evidence" value="ECO:0007669"/>
    <property type="project" value="UniProtKB-KW"/>
</dbReference>
<dbReference type="KEGG" id="more:E1B28_010203"/>
<gene>
    <name evidence="12" type="ORF">E1B28_010203</name>
</gene>
<dbReference type="Pfam" id="PF07919">
    <property type="entry name" value="Gryzun"/>
    <property type="match status" value="1"/>
</dbReference>
<reference evidence="12" key="1">
    <citation type="journal article" date="2021" name="Genome Biol. Evol.">
        <title>The assembled and annotated genome of the fairy-ring fungus Marasmius oreades.</title>
        <authorList>
            <person name="Hiltunen M."/>
            <person name="Ament-Velasquez S.L."/>
            <person name="Johannesson H."/>
        </authorList>
    </citation>
    <scope>NUCLEOTIDE SEQUENCE</scope>
    <source>
        <strain evidence="12">03SP1</strain>
    </source>
</reference>
<feature type="domain" description="Trafficking protein particle complex subunit 11" evidence="10">
    <location>
        <begin position="354"/>
        <end position="638"/>
    </location>
</feature>
<dbReference type="PANTHER" id="PTHR14374">
    <property type="entry name" value="FOIE GRAS"/>
    <property type="match status" value="1"/>
</dbReference>
<dbReference type="InterPro" id="IPR021773">
    <property type="entry name" value="TPC11"/>
</dbReference>
<feature type="region of interest" description="Disordered" evidence="8">
    <location>
        <begin position="268"/>
        <end position="298"/>
    </location>
</feature>
<dbReference type="GeneID" id="66079279"/>
<keyword evidence="5" id="KW-0813">Transport</keyword>
<feature type="region of interest" description="Disordered" evidence="8">
    <location>
        <begin position="28"/>
        <end position="47"/>
    </location>
</feature>
<dbReference type="PANTHER" id="PTHR14374:SF0">
    <property type="entry name" value="TRAFFICKING PROTEIN PARTICLE COMPLEX SUBUNIT 11"/>
    <property type="match status" value="1"/>
</dbReference>
<evidence type="ECO:0000256" key="7">
    <source>
        <dbReference type="ARBA" id="ARBA00023034"/>
    </source>
</evidence>
<dbReference type="GO" id="GO:0005794">
    <property type="term" value="C:Golgi apparatus"/>
    <property type="evidence" value="ECO:0007669"/>
    <property type="project" value="UniProtKB-SubCell"/>
</dbReference>
<name>A0A9P7RWL3_9AGAR</name>
<evidence type="ECO:0000259" key="9">
    <source>
        <dbReference type="Pfam" id="PF07919"/>
    </source>
</evidence>